<sequence length="976" mass="113802">MLKKLFKFKPKWQHSKVEVRQQAVTALKSNQGQILQQVATTDEAPQVRCIAVRKMMDMRLLDDIRLQTEDKTVKEAADKRYLQLLMGQKTDAVDLAERLQCLQALDNAQWLETLAVSAKEPELRTAALAKVERESLCGDIAQSDPVADIRLQAASKIQRKSTLERVLKSSRSKDKQVFRQVREKLDALLAAEEGPKRWRSEQEETCKQLELLLRTAHWNKAQKQLQRLAEKWQASEAEAMHLKLEKTEADVQRAKHFTQMQQESSAAWEAWQQQKQAQTQTREAQQTILDELKQLQQRFQQQEFLEAERVREQEAHLEALLQRWKQAGQLVDVEQQKMDAQCHQAQNKLHHLLKNLLHARSIGKALEKLCEEAEQQNADKQVVTVRGLDKLRRSRRAIEHLEAPNHWLQTLEQRFNNAVQALEKKLQEQQSQRKHHQKEIQEKLKALEAALQEGQLQTALALEHKVRHLLALLADLPPKERKDWEKRFHACSAQVHELRGWQRWGNKLERETLCQQVEALIGMEADPEELATRIRNAQATWKKLKDGRPHKTLWKRFNDACQKAYAPCQVHFEQQAQSRHQHYELRAELCAELEKFEQNNDWGDRGLDWKAAWNFVKVRRKTWYQIGATDRKQRKPLNDRFEAALAALDKHLDRERKRNFQQRKQLVEKTWQLQEKTDIREAINEVKDLQSQWLISVPSGRKEENALWDAFRAACDAVFDRRKQEQDEFTQSLNANLKAREAICLQLQQWLEAENPDWPHWSNQQHKLQAEWNEIGTVPKKVQRSIEQQFSALNKQAQQAYYQWQNQQQHAQWDLLKQKAGLCRQLEALALSGEAQDAAQGENGRAAIEQSWQALPALENRNTEQAISARFQAAQQHDASIQETAQDQQRQLCIQMELLSGMASPEEDAERRMQYQVERLSKTMGAGGSEFNEEANATGSIEPAEKDALIRQFYLIASMNDDLDTRFEKAVHYVQQ</sequence>
<dbReference type="InterPro" id="IPR007139">
    <property type="entry name" value="DUF349"/>
</dbReference>
<dbReference type="OrthoDB" id="5523335at2"/>
<dbReference type="Pfam" id="PF03993">
    <property type="entry name" value="DUF349"/>
    <property type="match status" value="3"/>
</dbReference>
<keyword evidence="1" id="KW-0175">Coiled coil</keyword>
<protein>
    <recommendedName>
        <fullName evidence="4">DUF349 domain-containing protein</fullName>
    </recommendedName>
</protein>
<dbReference type="Proteomes" id="UP000236724">
    <property type="component" value="Unassembled WGS sequence"/>
</dbReference>
<keyword evidence="3" id="KW-1185">Reference proteome</keyword>
<dbReference type="RefSeq" id="WP_103918471.1">
    <property type="nucleotide sequence ID" value="NZ_FMSV02000051.1"/>
</dbReference>
<dbReference type="AlphaFoldDB" id="A0A1H6F2V8"/>
<feature type="coiled-coil region" evidence="1">
    <location>
        <begin position="638"/>
        <end position="692"/>
    </location>
</feature>
<evidence type="ECO:0000256" key="1">
    <source>
        <dbReference type="SAM" id="Coils"/>
    </source>
</evidence>
<feature type="coiled-coil region" evidence="1">
    <location>
        <begin position="408"/>
        <end position="457"/>
    </location>
</feature>
<proteinExistence type="predicted"/>
<reference evidence="2 3" key="1">
    <citation type="submission" date="2016-10" db="EMBL/GenBank/DDBJ databases">
        <authorList>
            <person name="de Groot N.N."/>
        </authorList>
    </citation>
    <scope>NUCLEOTIDE SEQUENCE [LARGE SCALE GENOMIC DNA]</scope>
    <source>
        <strain evidence="2">MBHS1</strain>
    </source>
</reference>
<accession>A0A1H6F2V8</accession>
<dbReference type="EMBL" id="FMSV02000051">
    <property type="protein sequence ID" value="SEH04402.1"/>
    <property type="molecule type" value="Genomic_DNA"/>
</dbReference>
<gene>
    <name evidence="2" type="ORF">MBHS_00248</name>
</gene>
<feature type="coiled-coil region" evidence="1">
    <location>
        <begin position="282"/>
        <end position="327"/>
    </location>
</feature>
<evidence type="ECO:0000313" key="2">
    <source>
        <dbReference type="EMBL" id="SEH04402.1"/>
    </source>
</evidence>
<organism evidence="2 3">
    <name type="scientific">Candidatus Venteria ishoeyi</name>
    <dbReference type="NCBI Taxonomy" id="1899563"/>
    <lineage>
        <taxon>Bacteria</taxon>
        <taxon>Pseudomonadati</taxon>
        <taxon>Pseudomonadota</taxon>
        <taxon>Gammaproteobacteria</taxon>
        <taxon>Thiotrichales</taxon>
        <taxon>Thiotrichaceae</taxon>
        <taxon>Venteria</taxon>
    </lineage>
</organism>
<name>A0A1H6F2V8_9GAMM</name>
<evidence type="ECO:0008006" key="4">
    <source>
        <dbReference type="Google" id="ProtNLM"/>
    </source>
</evidence>
<evidence type="ECO:0000313" key="3">
    <source>
        <dbReference type="Proteomes" id="UP000236724"/>
    </source>
</evidence>